<dbReference type="EMBL" id="JAACNH010000005">
    <property type="protein sequence ID" value="KAG8442035.1"/>
    <property type="molecule type" value="Genomic_DNA"/>
</dbReference>
<keyword evidence="7" id="KW-1185">Reference proteome</keyword>
<comment type="subcellular location">
    <subcellularLocation>
        <location evidence="1">Mitochondrion intermembrane space</location>
    </subcellularLocation>
</comment>
<dbReference type="InterPro" id="IPR051040">
    <property type="entry name" value="COX23"/>
</dbReference>
<gene>
    <name evidence="6" type="ORF">GDO86_010997</name>
</gene>
<evidence type="ECO:0000256" key="1">
    <source>
        <dbReference type="ARBA" id="ARBA00004569"/>
    </source>
</evidence>
<dbReference type="PANTHER" id="PTHR46811">
    <property type="entry name" value="COILED-COIL-HELIX-COILED-COIL-HELIX DOMAIN-CONTAINING PROTEIN 7"/>
    <property type="match status" value="1"/>
</dbReference>
<dbReference type="InterPro" id="IPR009069">
    <property type="entry name" value="Cys_alpha_HP_mot_SF"/>
</dbReference>
<evidence type="ECO:0000256" key="2">
    <source>
        <dbReference type="ARBA" id="ARBA00023128"/>
    </source>
</evidence>
<dbReference type="GO" id="GO:0033108">
    <property type="term" value="P:mitochondrial respiratory chain complex assembly"/>
    <property type="evidence" value="ECO:0007669"/>
    <property type="project" value="TreeGrafter"/>
</dbReference>
<evidence type="ECO:0000256" key="4">
    <source>
        <dbReference type="ARBA" id="ARBA00038205"/>
    </source>
</evidence>
<keyword evidence="3" id="KW-1015">Disulfide bond</keyword>
<dbReference type="PANTHER" id="PTHR46811:SF1">
    <property type="entry name" value="COILED-COIL-HELIX-COILED-COIL-HELIX DOMAIN-CONTAINING PROTEIN 7"/>
    <property type="match status" value="1"/>
</dbReference>
<dbReference type="OrthoDB" id="9971592at2759"/>
<evidence type="ECO:0000313" key="6">
    <source>
        <dbReference type="EMBL" id="KAG8442035.1"/>
    </source>
</evidence>
<evidence type="ECO:0000256" key="5">
    <source>
        <dbReference type="ARBA" id="ARBA00039509"/>
    </source>
</evidence>
<dbReference type="SUPFAM" id="SSF47072">
    <property type="entry name" value="Cysteine alpha-hairpin motif"/>
    <property type="match status" value="1"/>
</dbReference>
<dbReference type="GO" id="GO:0005758">
    <property type="term" value="C:mitochondrial intermembrane space"/>
    <property type="evidence" value="ECO:0007669"/>
    <property type="project" value="UniProtKB-SubCell"/>
</dbReference>
<dbReference type="PROSITE" id="PS51808">
    <property type="entry name" value="CHCH"/>
    <property type="match status" value="1"/>
</dbReference>
<comment type="similarity">
    <text evidence="4">Belongs to the CHCHD7 family.</text>
</comment>
<dbReference type="Proteomes" id="UP000812440">
    <property type="component" value="Chromosome 6"/>
</dbReference>
<evidence type="ECO:0000256" key="3">
    <source>
        <dbReference type="ARBA" id="ARBA00023157"/>
    </source>
</evidence>
<accession>A0A8T2J9X1</accession>
<name>A0A8T2J9X1_9PIPI</name>
<proteinExistence type="inferred from homology"/>
<dbReference type="AlphaFoldDB" id="A0A8T2J9X1"/>
<keyword evidence="2" id="KW-0496">Mitochondrion</keyword>
<comment type="caution">
    <text evidence="6">The sequence shown here is derived from an EMBL/GenBank/DDBJ whole genome shotgun (WGS) entry which is preliminary data.</text>
</comment>
<organism evidence="6 7">
    <name type="scientific">Hymenochirus boettgeri</name>
    <name type="common">Congo dwarf clawed frog</name>
    <dbReference type="NCBI Taxonomy" id="247094"/>
    <lineage>
        <taxon>Eukaryota</taxon>
        <taxon>Metazoa</taxon>
        <taxon>Chordata</taxon>
        <taxon>Craniata</taxon>
        <taxon>Vertebrata</taxon>
        <taxon>Euteleostomi</taxon>
        <taxon>Amphibia</taxon>
        <taxon>Batrachia</taxon>
        <taxon>Anura</taxon>
        <taxon>Pipoidea</taxon>
        <taxon>Pipidae</taxon>
        <taxon>Pipinae</taxon>
        <taxon>Hymenochirus</taxon>
    </lineage>
</organism>
<sequence length="85" mass="10232">MMSRNKKMRDHDINPCLEETDASSKCMDDNHYQKDMCSSYFIKYKNCRKFWNTIMIARRRDGVVPYMPTAEERKNILQSLGREPY</sequence>
<reference evidence="6" key="1">
    <citation type="thesis" date="2020" institute="ProQuest LLC" country="789 East Eisenhower Parkway, Ann Arbor, MI, USA">
        <title>Comparative Genomics and Chromosome Evolution.</title>
        <authorList>
            <person name="Mudd A.B."/>
        </authorList>
    </citation>
    <scope>NUCLEOTIDE SEQUENCE</scope>
    <source>
        <strain evidence="6">Female2</strain>
        <tissue evidence="6">Blood</tissue>
    </source>
</reference>
<evidence type="ECO:0000313" key="7">
    <source>
        <dbReference type="Proteomes" id="UP000812440"/>
    </source>
</evidence>
<protein>
    <recommendedName>
        <fullName evidence="5">Coiled-coil-helix-coiled-coil-helix domain-containing protein 7</fullName>
    </recommendedName>
</protein>